<sequence length="57" mass="6268">MPHRIKNSTNRKESSVPSPKASLSSAFVAVRLTILAFSTSSFIFIAFPFSCKSPCQF</sequence>
<accession>A0A3P6CG75</accession>
<dbReference type="EMBL" id="LR031577">
    <property type="protein sequence ID" value="VDD17677.1"/>
    <property type="molecule type" value="Genomic_DNA"/>
</dbReference>
<dbReference type="EMBL" id="LS974626">
    <property type="protein sequence ID" value="CAG7910113.1"/>
    <property type="molecule type" value="Genomic_DNA"/>
</dbReference>
<evidence type="ECO:0000313" key="4">
    <source>
        <dbReference type="EMBL" id="VDD17677.1"/>
    </source>
</evidence>
<dbReference type="Gramene" id="A10p13590.2_BraZ1">
    <property type="protein sequence ID" value="A10p13590.2_BraZ1.CDS.1"/>
    <property type="gene ID" value="A10g13590.2_BraZ1"/>
</dbReference>
<evidence type="ECO:0000256" key="1">
    <source>
        <dbReference type="SAM" id="MobiDB-lite"/>
    </source>
</evidence>
<reference evidence="4" key="1">
    <citation type="submission" date="2018-11" db="EMBL/GenBank/DDBJ databases">
        <authorList>
            <consortium name="Genoscope - CEA"/>
            <person name="William W."/>
        </authorList>
    </citation>
    <scope>NUCLEOTIDE SEQUENCE</scope>
</reference>
<keyword evidence="2" id="KW-0812">Transmembrane</keyword>
<organism evidence="4">
    <name type="scientific">Brassica campestris</name>
    <name type="common">Field mustard</name>
    <dbReference type="NCBI Taxonomy" id="3711"/>
    <lineage>
        <taxon>Eukaryota</taxon>
        <taxon>Viridiplantae</taxon>
        <taxon>Streptophyta</taxon>
        <taxon>Embryophyta</taxon>
        <taxon>Tracheophyta</taxon>
        <taxon>Spermatophyta</taxon>
        <taxon>Magnoliopsida</taxon>
        <taxon>eudicotyledons</taxon>
        <taxon>Gunneridae</taxon>
        <taxon>Pentapetalae</taxon>
        <taxon>rosids</taxon>
        <taxon>malvids</taxon>
        <taxon>Brassicales</taxon>
        <taxon>Brassicaceae</taxon>
        <taxon>Brassiceae</taxon>
        <taxon>Brassica</taxon>
    </lineage>
</organism>
<proteinExistence type="predicted"/>
<gene>
    <name evidence="4" type="ORF">BRAA10T43390Z</name>
    <name evidence="3" type="ORF">BRAPAZ1V2_A10P13590.2</name>
</gene>
<evidence type="ECO:0000256" key="2">
    <source>
        <dbReference type="SAM" id="Phobius"/>
    </source>
</evidence>
<feature type="region of interest" description="Disordered" evidence="1">
    <location>
        <begin position="1"/>
        <end position="22"/>
    </location>
</feature>
<feature type="transmembrane region" description="Helical" evidence="2">
    <location>
        <begin position="21"/>
        <end position="47"/>
    </location>
</feature>
<name>A0A3P6CG75_BRACM</name>
<evidence type="ECO:0000313" key="3">
    <source>
        <dbReference type="EMBL" id="CAG7910113.1"/>
    </source>
</evidence>
<keyword evidence="2" id="KW-1133">Transmembrane helix</keyword>
<dbReference type="AlphaFoldDB" id="A0A3P6CG75"/>
<keyword evidence="2" id="KW-0472">Membrane</keyword>
<protein>
    <submittedName>
        <fullName evidence="3">Uncharacterized protein</fullName>
    </submittedName>
</protein>
<dbReference type="Proteomes" id="UP000694005">
    <property type="component" value="Chromosome A10"/>
</dbReference>